<dbReference type="Proteomes" id="UP000000600">
    <property type="component" value="Unassembled WGS sequence"/>
</dbReference>
<dbReference type="GO" id="GO:0006897">
    <property type="term" value="P:endocytosis"/>
    <property type="evidence" value="ECO:0000318"/>
    <property type="project" value="GO_Central"/>
</dbReference>
<dbReference type="eggNOG" id="KOG1164">
    <property type="taxonomic scope" value="Eukaryota"/>
</dbReference>
<dbReference type="Gene3D" id="1.10.510.10">
    <property type="entry name" value="Transferase(Phosphotransferase) domain 1"/>
    <property type="match status" value="1"/>
</dbReference>
<feature type="domain" description="Protein kinase" evidence="3">
    <location>
        <begin position="12"/>
        <end position="281"/>
    </location>
</feature>
<dbReference type="EC" id="2.7.11.1" evidence="1"/>
<keyword evidence="5" id="KW-1185">Reference proteome</keyword>
<dbReference type="InterPro" id="IPR000719">
    <property type="entry name" value="Prot_kinase_dom"/>
</dbReference>
<organism evidence="4 5">
    <name type="scientific">Paramecium tetraurelia</name>
    <dbReference type="NCBI Taxonomy" id="5888"/>
    <lineage>
        <taxon>Eukaryota</taxon>
        <taxon>Sar</taxon>
        <taxon>Alveolata</taxon>
        <taxon>Ciliophora</taxon>
        <taxon>Intramacronucleata</taxon>
        <taxon>Oligohymenophorea</taxon>
        <taxon>Peniculida</taxon>
        <taxon>Parameciidae</taxon>
        <taxon>Paramecium</taxon>
    </lineage>
</organism>
<dbReference type="CDD" id="cd14016">
    <property type="entry name" value="STKc_CK1"/>
    <property type="match status" value="1"/>
</dbReference>
<name>A0CB02_PARTE</name>
<dbReference type="AlphaFoldDB" id="A0CB02"/>
<dbReference type="GO" id="GO:0005634">
    <property type="term" value="C:nucleus"/>
    <property type="evidence" value="ECO:0000318"/>
    <property type="project" value="GO_Central"/>
</dbReference>
<dbReference type="SUPFAM" id="SSF56112">
    <property type="entry name" value="Protein kinase-like (PK-like)"/>
    <property type="match status" value="1"/>
</dbReference>
<dbReference type="RefSeq" id="XP_001435366.1">
    <property type="nucleotide sequence ID" value="XM_001435329.1"/>
</dbReference>
<dbReference type="GO" id="GO:0005524">
    <property type="term" value="F:ATP binding"/>
    <property type="evidence" value="ECO:0007669"/>
    <property type="project" value="InterPro"/>
</dbReference>
<dbReference type="SMART" id="SM00220">
    <property type="entry name" value="S_TKc"/>
    <property type="match status" value="1"/>
</dbReference>
<reference evidence="4 5" key="1">
    <citation type="journal article" date="2006" name="Nature">
        <title>Global trends of whole-genome duplications revealed by the ciliate Paramecium tetraurelia.</title>
        <authorList>
            <consortium name="Genoscope"/>
            <person name="Aury J.-M."/>
            <person name="Jaillon O."/>
            <person name="Duret L."/>
            <person name="Noel B."/>
            <person name="Jubin C."/>
            <person name="Porcel B.M."/>
            <person name="Segurens B."/>
            <person name="Daubin V."/>
            <person name="Anthouard V."/>
            <person name="Aiach N."/>
            <person name="Arnaiz O."/>
            <person name="Billaut A."/>
            <person name="Beisson J."/>
            <person name="Blanc I."/>
            <person name="Bouhouche K."/>
            <person name="Camara F."/>
            <person name="Duharcourt S."/>
            <person name="Guigo R."/>
            <person name="Gogendeau D."/>
            <person name="Katinka M."/>
            <person name="Keller A.-M."/>
            <person name="Kissmehl R."/>
            <person name="Klotz C."/>
            <person name="Koll F."/>
            <person name="Le Moue A."/>
            <person name="Lepere C."/>
            <person name="Malinsky S."/>
            <person name="Nowacki M."/>
            <person name="Nowak J.K."/>
            <person name="Plattner H."/>
            <person name="Poulain J."/>
            <person name="Ruiz F."/>
            <person name="Serrano V."/>
            <person name="Zagulski M."/>
            <person name="Dessen P."/>
            <person name="Betermier M."/>
            <person name="Weissenbach J."/>
            <person name="Scarpelli C."/>
            <person name="Schachter V."/>
            <person name="Sperling L."/>
            <person name="Meyer E."/>
            <person name="Cohen J."/>
            <person name="Wincker P."/>
        </authorList>
    </citation>
    <scope>NUCLEOTIDE SEQUENCE [LARGE SCALE GENOMIC DNA]</scope>
    <source>
        <strain evidence="4 5">Stock d4-2</strain>
    </source>
</reference>
<dbReference type="OMA" id="NTFNGRE"/>
<dbReference type="KEGG" id="ptm:GSPATT00036752001"/>
<protein>
    <recommendedName>
        <fullName evidence="2">Casein kinase I</fullName>
        <ecNumber evidence="1">2.7.11.1</ecNumber>
    </recommendedName>
</protein>
<evidence type="ECO:0000256" key="2">
    <source>
        <dbReference type="ARBA" id="ARBA00023860"/>
    </source>
</evidence>
<dbReference type="GO" id="GO:0005737">
    <property type="term" value="C:cytoplasm"/>
    <property type="evidence" value="ECO:0000318"/>
    <property type="project" value="GO_Central"/>
</dbReference>
<dbReference type="EMBL" id="CT868056">
    <property type="protein sequence ID" value="CAK67969.1"/>
    <property type="molecule type" value="Genomic_DNA"/>
</dbReference>
<evidence type="ECO:0000313" key="5">
    <source>
        <dbReference type="Proteomes" id="UP000000600"/>
    </source>
</evidence>
<dbReference type="PROSITE" id="PS00108">
    <property type="entry name" value="PROTEIN_KINASE_ST"/>
    <property type="match status" value="1"/>
</dbReference>
<dbReference type="OrthoDB" id="312082at2759"/>
<evidence type="ECO:0000313" key="4">
    <source>
        <dbReference type="EMBL" id="CAK67969.1"/>
    </source>
</evidence>
<dbReference type="InterPro" id="IPR008271">
    <property type="entry name" value="Ser/Thr_kinase_AS"/>
</dbReference>
<dbReference type="InterPro" id="IPR011009">
    <property type="entry name" value="Kinase-like_dom_sf"/>
</dbReference>
<dbReference type="GeneID" id="5021154"/>
<dbReference type="InterPro" id="IPR050235">
    <property type="entry name" value="CK1_Ser-Thr_kinase"/>
</dbReference>
<dbReference type="STRING" id="5888.A0CB02"/>
<dbReference type="GO" id="GO:0007165">
    <property type="term" value="P:signal transduction"/>
    <property type="evidence" value="ECO:0000318"/>
    <property type="project" value="GO_Central"/>
</dbReference>
<dbReference type="PROSITE" id="PS50011">
    <property type="entry name" value="PROTEIN_KINASE_DOM"/>
    <property type="match status" value="1"/>
</dbReference>
<dbReference type="Pfam" id="PF00069">
    <property type="entry name" value="Pkinase"/>
    <property type="match status" value="1"/>
</dbReference>
<dbReference type="HOGENOM" id="CLU_019279_2_7_1"/>
<gene>
    <name evidence="4" type="ORF">GSPATT00036752001</name>
</gene>
<evidence type="ECO:0000256" key="1">
    <source>
        <dbReference type="ARBA" id="ARBA00012513"/>
    </source>
</evidence>
<dbReference type="FunFam" id="1.10.510.10:FF:000616">
    <property type="entry name" value="Uncharacterized protein"/>
    <property type="match status" value="1"/>
</dbReference>
<evidence type="ECO:0000259" key="3">
    <source>
        <dbReference type="PROSITE" id="PS50011"/>
    </source>
</evidence>
<sequence length="422" mass="49101">MLLQNKIFNNQFIVHKKLSSGSFGIVYQGLDQINKQEVAIKIERKENEEVRSLDREVQIFKRLGTLEGVPQLLWFGEEHGQNVLVMQMLGKDLSYHFKQLKRFTLKTALLIGIQLIDVLEKIHQQGVVHRDLKPENIVLGSGKDNGKIYLIDFGISKAYKDANNHHIPFREQRSFLGTTRYASIAAHLGHELSRKDDLESIMYIILYFIRGQLPWQNLQNVTDSERTKKVGEMKILMQLEIFRDQPKEFQKIFDYIRQLSFKADPNYKMITFELKKAADSLKLNLDGYYDWTELRSSTNFDSLIPHNSVEMKKSIEKQLSGILFQQNSFNLLAPPPQISSRNTFNGREEQKRLTVASLQGSLQCLSLNPQYQTSRQCSNDNIDYETDLISYQKNEIFDGDQTLYFKYSHLQTKKFLLLSTLN</sequence>
<dbReference type="GO" id="GO:0004674">
    <property type="term" value="F:protein serine/threonine kinase activity"/>
    <property type="evidence" value="ECO:0000318"/>
    <property type="project" value="GO_Central"/>
</dbReference>
<dbReference type="InParanoid" id="A0CB02"/>
<accession>A0CB02</accession>
<dbReference type="PANTHER" id="PTHR11909">
    <property type="entry name" value="CASEIN KINASE-RELATED"/>
    <property type="match status" value="1"/>
</dbReference>
<proteinExistence type="predicted"/>